<evidence type="ECO:0000313" key="2">
    <source>
        <dbReference type="Proteomes" id="UP000182190"/>
    </source>
</evidence>
<organism evidence="1 2">
    <name type="scientific">Planktothrix paucivesiculata PCC 9631</name>
    <dbReference type="NCBI Taxonomy" id="671071"/>
    <lineage>
        <taxon>Bacteria</taxon>
        <taxon>Bacillati</taxon>
        <taxon>Cyanobacteriota</taxon>
        <taxon>Cyanophyceae</taxon>
        <taxon>Oscillatoriophycideae</taxon>
        <taxon>Oscillatoriales</taxon>
        <taxon>Microcoleaceae</taxon>
        <taxon>Planktothrix</taxon>
    </lineage>
</organism>
<gene>
    <name evidence="1" type="ORF">PL9631_780038</name>
</gene>
<sequence>MAKSTYLAIPGRDMPNRKVPGNYAQNQFCNATHSPTLGRRRPEHDDDFLFIHY</sequence>
<evidence type="ECO:0000313" key="1">
    <source>
        <dbReference type="EMBL" id="VXD24151.1"/>
    </source>
</evidence>
<keyword evidence="2" id="KW-1185">Reference proteome</keyword>
<protein>
    <submittedName>
        <fullName evidence="1">Uncharacterized protein</fullName>
    </submittedName>
</protein>
<proteinExistence type="predicted"/>
<dbReference type="Proteomes" id="UP000182190">
    <property type="component" value="Unassembled WGS sequence"/>
</dbReference>
<comment type="caution">
    <text evidence="1">The sequence shown here is derived from an EMBL/GenBank/DDBJ whole genome shotgun (WGS) entry which is preliminary data.</text>
</comment>
<dbReference type="AlphaFoldDB" id="A0A7Z9E587"/>
<name>A0A7Z9E587_9CYAN</name>
<reference evidence="1" key="1">
    <citation type="submission" date="2019-10" db="EMBL/GenBank/DDBJ databases">
        <authorList>
            <consortium name="Genoscope - CEA"/>
            <person name="William W."/>
        </authorList>
    </citation>
    <scope>NUCLEOTIDE SEQUENCE [LARGE SCALE GENOMIC DNA]</scope>
    <source>
        <strain evidence="1">BBR_PRJEB10994</strain>
    </source>
</reference>
<dbReference type="EMBL" id="CZCS02000221">
    <property type="protein sequence ID" value="VXD24151.1"/>
    <property type="molecule type" value="Genomic_DNA"/>
</dbReference>
<accession>A0A7Z9E587</accession>